<sequence length="112" mass="11977">MRMNNNDVGFWADALNGLKNSWPQLFGAILAVLIRYGMLIYNGTEKKNEWIEGLVCGLLTLAITSSLDMFGLPISVSPAIGGAVGFIGVKKLGQLALRAINNRFGGGNPPQV</sequence>
<dbReference type="NCBIfam" id="TIGR01594">
    <property type="entry name" value="holin_lambda"/>
    <property type="match status" value="1"/>
</dbReference>
<gene>
    <name evidence="2" type="ORF">MFP26_07245</name>
</gene>
<keyword evidence="3" id="KW-1185">Reference proteome</keyword>
<dbReference type="Pfam" id="PF05106">
    <property type="entry name" value="Phage_holin_3_1"/>
    <property type="match status" value="1"/>
</dbReference>
<evidence type="ECO:0000313" key="2">
    <source>
        <dbReference type="EMBL" id="MCL2892489.1"/>
    </source>
</evidence>
<accession>A0ABT0MTG5</accession>
<proteinExistence type="predicted"/>
<feature type="transmembrane region" description="Helical" evidence="1">
    <location>
        <begin position="50"/>
        <end position="66"/>
    </location>
</feature>
<name>A0ABT0MTG5_9GAMM</name>
<organism evidence="2 3">
    <name type="scientific">Brenneria tiliae</name>
    <dbReference type="NCBI Taxonomy" id="2914984"/>
    <lineage>
        <taxon>Bacteria</taxon>
        <taxon>Pseudomonadati</taxon>
        <taxon>Pseudomonadota</taxon>
        <taxon>Gammaproteobacteria</taxon>
        <taxon>Enterobacterales</taxon>
        <taxon>Pectobacteriaceae</taxon>
        <taxon>Brenneria</taxon>
    </lineage>
</organism>
<reference evidence="2 3" key="1">
    <citation type="submission" date="2022-02" db="EMBL/GenBank/DDBJ databases">
        <title>Description of Brenneria tiliae sp. nov. isolated from symptomatic Tilia x moltkei and Tilia x europaea trees in the UK.</title>
        <authorList>
            <person name="Kile H."/>
        </authorList>
    </citation>
    <scope>NUCLEOTIDE SEQUENCE [LARGE SCALE GENOMIC DNA]</scope>
    <source>
        <strain evidence="2 3">MC1SB4.1</strain>
    </source>
</reference>
<protein>
    <submittedName>
        <fullName evidence="2">Phage holin, lambda family</fullName>
    </submittedName>
</protein>
<keyword evidence="1" id="KW-0812">Transmembrane</keyword>
<dbReference type="InterPro" id="IPR006481">
    <property type="entry name" value="Phage_lambda_GpS_holin"/>
</dbReference>
<evidence type="ECO:0000256" key="1">
    <source>
        <dbReference type="SAM" id="Phobius"/>
    </source>
</evidence>
<evidence type="ECO:0000313" key="3">
    <source>
        <dbReference type="Proteomes" id="UP001203069"/>
    </source>
</evidence>
<comment type="caution">
    <text evidence="2">The sequence shown here is derived from an EMBL/GenBank/DDBJ whole genome shotgun (WGS) entry which is preliminary data.</text>
</comment>
<dbReference type="Proteomes" id="UP001203069">
    <property type="component" value="Unassembled WGS sequence"/>
</dbReference>
<feature type="transmembrane region" description="Helical" evidence="1">
    <location>
        <begin position="20"/>
        <end position="38"/>
    </location>
</feature>
<keyword evidence="1" id="KW-0472">Membrane</keyword>
<dbReference type="EMBL" id="JAKPBZ010000108">
    <property type="protein sequence ID" value="MCL2892489.1"/>
    <property type="molecule type" value="Genomic_DNA"/>
</dbReference>
<keyword evidence="1" id="KW-1133">Transmembrane helix</keyword>